<evidence type="ECO:0000256" key="5">
    <source>
        <dbReference type="ARBA" id="ARBA00023033"/>
    </source>
</evidence>
<keyword evidence="2" id="KW-0285">Flavoprotein</keyword>
<sequence>MSISASQGLRIEFVIVGAGIAGLACAYSLRVAGHDVRVLEAQEEVNLGKGPAGIRIPPNMSRILSRWDLGPEFIKTLGGVCREVLFHSGYTGEFIGEILFHKEVMKVMEAEFFLMHHGDLILALYNLAVDAGVRFDFGAKVKSVNLSDPCAILSTGEEIFGDVIIGADGDRSMVRQTLQSGVNEDKDSTYSVSTFSLSASQFNDDEELMELTKYSLWNIWMGTGWAVFVFPVRKGSELSVMFYKEEREPTESKGWEHTVSAEKLNFGEFDFEPKIKRLMSLASEVVQSRCIEQSPIENWFDKEGHVVVVGQAAHYINTAGNHVAAMGMEDAVILGGLFSRLKSRNQIKALLSAYQELRESRYEAVQASEADKLDVVTLPPGPKRDARDATMRKEREVGILELAKSPDEYLRTSLEEFRVFGYDAFDEVDTWWVEWGVLLERMHGTHENNRVNGFGDQVIVESHSNVQ</sequence>
<dbReference type="PANTHER" id="PTHR13789:SF147">
    <property type="entry name" value="PUTATIVE (AFU_ORTHOLOGUE AFUA_2G01950)-RELATED"/>
    <property type="match status" value="1"/>
</dbReference>
<dbReference type="PRINTS" id="PR00420">
    <property type="entry name" value="RNGMNOXGNASE"/>
</dbReference>
<proteinExistence type="inferred from homology"/>
<evidence type="ECO:0000313" key="8">
    <source>
        <dbReference type="Proteomes" id="UP000308199"/>
    </source>
</evidence>
<dbReference type="GO" id="GO:0004497">
    <property type="term" value="F:monooxygenase activity"/>
    <property type="evidence" value="ECO:0007669"/>
    <property type="project" value="UniProtKB-KW"/>
</dbReference>
<dbReference type="Proteomes" id="UP000308199">
    <property type="component" value="Unassembled WGS sequence"/>
</dbReference>
<comment type="caution">
    <text evidence="7">The sequence shown here is derived from an EMBL/GenBank/DDBJ whole genome shotgun (WGS) entry which is preliminary data.</text>
</comment>
<dbReference type="AlphaFoldDB" id="A0A4V3XDA6"/>
<gene>
    <name evidence="7" type="ORF">EW145_g2363</name>
</gene>
<dbReference type="Pfam" id="PF01494">
    <property type="entry name" value="FAD_binding_3"/>
    <property type="match status" value="1"/>
</dbReference>
<dbReference type="EMBL" id="SGPK01000081">
    <property type="protein sequence ID" value="THH08943.1"/>
    <property type="molecule type" value="Genomic_DNA"/>
</dbReference>
<reference evidence="7 8" key="1">
    <citation type="submission" date="2019-02" db="EMBL/GenBank/DDBJ databases">
        <title>Genome sequencing of the rare red list fungi Phellinidium pouzarii.</title>
        <authorList>
            <person name="Buettner E."/>
            <person name="Kellner H."/>
        </authorList>
    </citation>
    <scope>NUCLEOTIDE SEQUENCE [LARGE SCALE GENOMIC DNA]</scope>
    <source>
        <strain evidence="7 8">DSM 108285</strain>
    </source>
</reference>
<keyword evidence="5" id="KW-0503">Monooxygenase</keyword>
<comment type="similarity">
    <text evidence="1">Belongs to the paxM FAD-dependent monooxygenase family.</text>
</comment>
<dbReference type="GO" id="GO:0071949">
    <property type="term" value="F:FAD binding"/>
    <property type="evidence" value="ECO:0007669"/>
    <property type="project" value="InterPro"/>
</dbReference>
<accession>A0A4V3XDA6</accession>
<dbReference type="Pfam" id="PF13450">
    <property type="entry name" value="NAD_binding_8"/>
    <property type="match status" value="1"/>
</dbReference>
<dbReference type="OrthoDB" id="1878542at2759"/>
<evidence type="ECO:0000256" key="1">
    <source>
        <dbReference type="ARBA" id="ARBA00007992"/>
    </source>
</evidence>
<dbReference type="InterPro" id="IPR002938">
    <property type="entry name" value="FAD-bd"/>
</dbReference>
<dbReference type="InterPro" id="IPR050493">
    <property type="entry name" value="FAD-dep_Monooxygenase_BioMet"/>
</dbReference>
<name>A0A4V3XDA6_9AGAM</name>
<dbReference type="InterPro" id="IPR036188">
    <property type="entry name" value="FAD/NAD-bd_sf"/>
</dbReference>
<protein>
    <recommendedName>
        <fullName evidence="6">FAD-binding domain-containing protein</fullName>
    </recommendedName>
</protein>
<dbReference type="Gene3D" id="3.50.50.60">
    <property type="entry name" value="FAD/NAD(P)-binding domain"/>
    <property type="match status" value="1"/>
</dbReference>
<keyword evidence="3" id="KW-0274">FAD</keyword>
<dbReference type="PANTHER" id="PTHR13789">
    <property type="entry name" value="MONOOXYGENASE"/>
    <property type="match status" value="1"/>
</dbReference>
<dbReference type="SUPFAM" id="SSF51905">
    <property type="entry name" value="FAD/NAD(P)-binding domain"/>
    <property type="match status" value="1"/>
</dbReference>
<evidence type="ECO:0000256" key="4">
    <source>
        <dbReference type="ARBA" id="ARBA00023002"/>
    </source>
</evidence>
<evidence type="ECO:0000313" key="7">
    <source>
        <dbReference type="EMBL" id="THH08943.1"/>
    </source>
</evidence>
<evidence type="ECO:0000256" key="3">
    <source>
        <dbReference type="ARBA" id="ARBA00022827"/>
    </source>
</evidence>
<organism evidence="7 8">
    <name type="scientific">Phellinidium pouzarii</name>
    <dbReference type="NCBI Taxonomy" id="167371"/>
    <lineage>
        <taxon>Eukaryota</taxon>
        <taxon>Fungi</taxon>
        <taxon>Dikarya</taxon>
        <taxon>Basidiomycota</taxon>
        <taxon>Agaricomycotina</taxon>
        <taxon>Agaricomycetes</taxon>
        <taxon>Hymenochaetales</taxon>
        <taxon>Hymenochaetaceae</taxon>
        <taxon>Phellinidium</taxon>
    </lineage>
</organism>
<evidence type="ECO:0000259" key="6">
    <source>
        <dbReference type="Pfam" id="PF01494"/>
    </source>
</evidence>
<keyword evidence="4" id="KW-0560">Oxidoreductase</keyword>
<evidence type="ECO:0000256" key="2">
    <source>
        <dbReference type="ARBA" id="ARBA00022630"/>
    </source>
</evidence>
<keyword evidence="8" id="KW-1185">Reference proteome</keyword>
<feature type="domain" description="FAD-binding" evidence="6">
    <location>
        <begin position="155"/>
        <end position="365"/>
    </location>
</feature>